<evidence type="ECO:0000256" key="2">
    <source>
        <dbReference type="ARBA" id="ARBA00022475"/>
    </source>
</evidence>
<dbReference type="SMART" id="SM00112">
    <property type="entry name" value="CA"/>
    <property type="match status" value="7"/>
</dbReference>
<keyword evidence="2" id="KW-1003">Cell membrane</keyword>
<name>A0AAE1A1L0_9GAST</name>
<dbReference type="FunFam" id="2.60.40.60:FF:000092">
    <property type="entry name" value="Protocadherin 8"/>
    <property type="match status" value="1"/>
</dbReference>
<dbReference type="GO" id="GO:0007156">
    <property type="term" value="P:homophilic cell adhesion via plasma membrane adhesion molecules"/>
    <property type="evidence" value="ECO:0007669"/>
    <property type="project" value="InterPro"/>
</dbReference>
<dbReference type="FunFam" id="2.60.40.60:FF:000020">
    <property type="entry name" value="Dachsous cadherin-related 1b"/>
    <property type="match status" value="2"/>
</dbReference>
<feature type="domain" description="Cadherin" evidence="14">
    <location>
        <begin position="450"/>
        <end position="556"/>
    </location>
</feature>
<feature type="domain" description="Cadherin" evidence="14">
    <location>
        <begin position="557"/>
        <end position="660"/>
    </location>
</feature>
<dbReference type="PANTHER" id="PTHR24028">
    <property type="entry name" value="CADHERIN-87A"/>
    <property type="match status" value="1"/>
</dbReference>
<dbReference type="InterPro" id="IPR013164">
    <property type="entry name" value="Cadherin_N"/>
</dbReference>
<dbReference type="PRINTS" id="PR00205">
    <property type="entry name" value="CADHERIN"/>
</dbReference>
<evidence type="ECO:0000313" key="16">
    <source>
        <dbReference type="Proteomes" id="UP001283361"/>
    </source>
</evidence>
<dbReference type="GO" id="GO:0005886">
    <property type="term" value="C:plasma membrane"/>
    <property type="evidence" value="ECO:0007669"/>
    <property type="project" value="UniProtKB-SubCell"/>
</dbReference>
<feature type="compositionally biased region" description="Low complexity" evidence="12">
    <location>
        <begin position="1027"/>
        <end position="1045"/>
    </location>
</feature>
<dbReference type="Gene3D" id="2.60.40.60">
    <property type="entry name" value="Cadherins"/>
    <property type="match status" value="7"/>
</dbReference>
<feature type="compositionally biased region" description="Basic and acidic residues" evidence="12">
    <location>
        <begin position="922"/>
        <end position="933"/>
    </location>
</feature>
<dbReference type="FunFam" id="2.60.40.60:FF:000275">
    <property type="entry name" value="Si:dkey-30k22.7"/>
    <property type="match status" value="1"/>
</dbReference>
<feature type="domain" description="Cadherin" evidence="14">
    <location>
        <begin position="342"/>
        <end position="449"/>
    </location>
</feature>
<dbReference type="Pfam" id="PF00028">
    <property type="entry name" value="Cadherin"/>
    <property type="match status" value="6"/>
</dbReference>
<feature type="domain" description="Cadherin" evidence="14">
    <location>
        <begin position="775"/>
        <end position="879"/>
    </location>
</feature>
<evidence type="ECO:0000259" key="14">
    <source>
        <dbReference type="PROSITE" id="PS50268"/>
    </source>
</evidence>
<keyword evidence="9 13" id="KW-0472">Membrane</keyword>
<evidence type="ECO:0000256" key="5">
    <source>
        <dbReference type="ARBA" id="ARBA00022737"/>
    </source>
</evidence>
<keyword evidence="4" id="KW-0732">Signal</keyword>
<evidence type="ECO:0000256" key="10">
    <source>
        <dbReference type="ARBA" id="ARBA00023180"/>
    </source>
</evidence>
<dbReference type="CDD" id="cd11304">
    <property type="entry name" value="Cadherin_repeat"/>
    <property type="match status" value="7"/>
</dbReference>
<dbReference type="PANTHER" id="PTHR24028:SF146">
    <property type="entry name" value="CADHERIN 96CB, ISOFORM D-RELATED"/>
    <property type="match status" value="1"/>
</dbReference>
<sequence length="1100" mass="119255">MGNLSRSILSAVVDGRGWISDRKGPNSYPQRLALALSLVLTAVTDKYHSDWSSRGVIPLDPVLSAAHLDLSAYSIGDHGSHCPVFLFNCPALISAQDQSVNELTYKLLEERESGAFIGNIARDAKIYNDYTQEQYEKLEYRIPDKLNKFVIEKKTSNLRTAQVIDREAECPTGSLQPGETCSISFDSSVFSTNDDGGFDLLRIIKVKINIQDINDNSPQFPSNVTTLDIPESVEVGEVLHTSAASDSDESPNNTVKDYRLLGGGDIFELQDVASQAGSSPDASLISTSSDLGIVLKQKLDREKTSSYSLAIVAIDGGINPRTGSVNITINVLDANDNRPTFGSPSFSADAREDSPLGFTVLSLTASDSDADQNGRIIFSFSTPTSLKVSEYFGINASTGAIYLVKSLDYEKDPRFAFSVKVTDGGTPAKSSEALVQISVQDVNDNAPQIQVTLPQTKVKENMKVGSYIAHLSPSDRDSDANSDITCSVVDNDHFVLQEFPNLGSVLKVILNERLDYERARTEVVNVTCRDSGTPPLSNSTAFTLQVLDVNDNAPVFERPEYGAHIAEGNHIGEFVTQIQAKDPDDGDNGNVTYGLIDNPQGRFSINPLSGVIKAIEELDREATAIYKLTVLARDRGSPSLSASVLVTVAVDDINDNPPSFPVPVMEMRIMENSPQNSIVGTVRAQDPDTGLNTKNNLRYAIKDNFRFPHLFALDRVSGVLYTRTRLDREERASYLLDVEVVDDDVPSFRADAQVSVLVTDDNDHAPSFKFPGAVGQDNSTVVVSYARPAGSIIMTMAWEDEDSGENATVTFSIANGDDTKLFFLHAVTGELMVARRMDSRDIGVHTLVVVARDGGVSFLETRRDLHVEVSSANGTVGFINDDDNSNANIAIVIALVCITAVLALAVLVTICIIRRIDRERKQHNSAKMEEENIYKQQRRQHTKSPTSSPPGGPPSTTTININGGGLGYKQAATSPGIPESPGHSSSGRDNDKNFESELDKLRRKVKQDLSFGVEDDTSPLDASQSLSTKSASSFSTFKNNSSSSAGVLSPEKKSSANPATRECAVPISLNLNQGYANIVWTGQGELSMGKGIEITADWKR</sequence>
<evidence type="ECO:0000256" key="8">
    <source>
        <dbReference type="ARBA" id="ARBA00022989"/>
    </source>
</evidence>
<organism evidence="15 16">
    <name type="scientific">Elysia crispata</name>
    <name type="common">lettuce slug</name>
    <dbReference type="NCBI Taxonomy" id="231223"/>
    <lineage>
        <taxon>Eukaryota</taxon>
        <taxon>Metazoa</taxon>
        <taxon>Spiralia</taxon>
        <taxon>Lophotrochozoa</taxon>
        <taxon>Mollusca</taxon>
        <taxon>Gastropoda</taxon>
        <taxon>Heterobranchia</taxon>
        <taxon>Euthyneura</taxon>
        <taxon>Panpulmonata</taxon>
        <taxon>Sacoglossa</taxon>
        <taxon>Placobranchoidea</taxon>
        <taxon>Plakobranchidae</taxon>
        <taxon>Elysia</taxon>
    </lineage>
</organism>
<dbReference type="SUPFAM" id="SSF49313">
    <property type="entry name" value="Cadherin-like"/>
    <property type="match status" value="6"/>
</dbReference>
<feature type="domain" description="Cadherin" evidence="14">
    <location>
        <begin position="661"/>
        <end position="768"/>
    </location>
</feature>
<dbReference type="InterPro" id="IPR002126">
    <property type="entry name" value="Cadherin-like_dom"/>
</dbReference>
<evidence type="ECO:0000256" key="7">
    <source>
        <dbReference type="ARBA" id="ARBA00022889"/>
    </source>
</evidence>
<keyword evidence="16" id="KW-1185">Reference proteome</keyword>
<dbReference type="Pfam" id="PF08266">
    <property type="entry name" value="Cadherin_2"/>
    <property type="match status" value="1"/>
</dbReference>
<dbReference type="GO" id="GO:0005509">
    <property type="term" value="F:calcium ion binding"/>
    <property type="evidence" value="ECO:0007669"/>
    <property type="project" value="UniProtKB-UniRule"/>
</dbReference>
<dbReference type="InterPro" id="IPR050174">
    <property type="entry name" value="Protocadherin/Cadherin-CA"/>
</dbReference>
<feature type="region of interest" description="Disordered" evidence="12">
    <location>
        <begin position="1013"/>
        <end position="1059"/>
    </location>
</feature>
<evidence type="ECO:0000256" key="4">
    <source>
        <dbReference type="ARBA" id="ARBA00022729"/>
    </source>
</evidence>
<keyword evidence="7" id="KW-0130">Cell adhesion</keyword>
<keyword evidence="10" id="KW-0325">Glycoprotein</keyword>
<feature type="domain" description="Cadherin" evidence="14">
    <location>
        <begin position="221"/>
        <end position="341"/>
    </location>
</feature>
<keyword evidence="6 11" id="KW-0106">Calcium</keyword>
<comment type="subcellular location">
    <subcellularLocation>
        <location evidence="1">Cell membrane</location>
        <topology evidence="1">Single-pass type I membrane protein</topology>
    </subcellularLocation>
</comment>
<evidence type="ECO:0000256" key="13">
    <source>
        <dbReference type="SAM" id="Phobius"/>
    </source>
</evidence>
<dbReference type="InterPro" id="IPR015919">
    <property type="entry name" value="Cadherin-like_sf"/>
</dbReference>
<keyword evidence="5" id="KW-0677">Repeat</keyword>
<evidence type="ECO:0000256" key="3">
    <source>
        <dbReference type="ARBA" id="ARBA00022692"/>
    </source>
</evidence>
<feature type="region of interest" description="Disordered" evidence="12">
    <location>
        <begin position="922"/>
        <end position="993"/>
    </location>
</feature>
<dbReference type="EMBL" id="JAWDGP010002895">
    <property type="protein sequence ID" value="KAK3778796.1"/>
    <property type="molecule type" value="Genomic_DNA"/>
</dbReference>
<protein>
    <recommendedName>
        <fullName evidence="14">Cadherin domain-containing protein</fullName>
    </recommendedName>
</protein>
<feature type="transmembrane region" description="Helical" evidence="13">
    <location>
        <begin position="889"/>
        <end position="913"/>
    </location>
</feature>
<accession>A0AAE1A1L0</accession>
<evidence type="ECO:0000256" key="9">
    <source>
        <dbReference type="ARBA" id="ARBA00023136"/>
    </source>
</evidence>
<evidence type="ECO:0000256" key="12">
    <source>
        <dbReference type="SAM" id="MobiDB-lite"/>
    </source>
</evidence>
<dbReference type="PROSITE" id="PS00232">
    <property type="entry name" value="CADHERIN_1"/>
    <property type="match status" value="3"/>
</dbReference>
<evidence type="ECO:0000256" key="6">
    <source>
        <dbReference type="ARBA" id="ARBA00022837"/>
    </source>
</evidence>
<feature type="domain" description="Cadherin" evidence="14">
    <location>
        <begin position="121"/>
        <end position="220"/>
    </location>
</feature>
<dbReference type="FunFam" id="2.60.40.60:FF:000007">
    <property type="entry name" value="Protocadherin alpha 2"/>
    <property type="match status" value="1"/>
</dbReference>
<gene>
    <name evidence="15" type="ORF">RRG08_013064</name>
</gene>
<keyword evidence="8 13" id="KW-1133">Transmembrane helix</keyword>
<proteinExistence type="predicted"/>
<evidence type="ECO:0000256" key="1">
    <source>
        <dbReference type="ARBA" id="ARBA00004251"/>
    </source>
</evidence>
<comment type="caution">
    <text evidence="15">The sequence shown here is derived from an EMBL/GenBank/DDBJ whole genome shotgun (WGS) entry which is preliminary data.</text>
</comment>
<dbReference type="Proteomes" id="UP001283361">
    <property type="component" value="Unassembled WGS sequence"/>
</dbReference>
<dbReference type="AlphaFoldDB" id="A0AAE1A1L0"/>
<dbReference type="PROSITE" id="PS50268">
    <property type="entry name" value="CADHERIN_2"/>
    <property type="match status" value="7"/>
</dbReference>
<reference evidence="15" key="1">
    <citation type="journal article" date="2023" name="G3 (Bethesda)">
        <title>A reference genome for the long-term kleptoplast-retaining sea slug Elysia crispata morphotype clarki.</title>
        <authorList>
            <person name="Eastman K.E."/>
            <person name="Pendleton A.L."/>
            <person name="Shaikh M.A."/>
            <person name="Suttiyut T."/>
            <person name="Ogas R."/>
            <person name="Tomko P."/>
            <person name="Gavelis G."/>
            <person name="Widhalm J.R."/>
            <person name="Wisecaver J.H."/>
        </authorList>
    </citation>
    <scope>NUCLEOTIDE SEQUENCE</scope>
    <source>
        <strain evidence="15">ECLA1</strain>
    </source>
</reference>
<evidence type="ECO:0000313" key="15">
    <source>
        <dbReference type="EMBL" id="KAK3778796.1"/>
    </source>
</evidence>
<keyword evidence="3 13" id="KW-0812">Transmembrane</keyword>
<dbReference type="InterPro" id="IPR020894">
    <property type="entry name" value="Cadherin_CS"/>
</dbReference>
<evidence type="ECO:0000256" key="11">
    <source>
        <dbReference type="PROSITE-ProRule" id="PRU00043"/>
    </source>
</evidence>